<dbReference type="KEGG" id="sjv:SJAV_21430"/>
<dbReference type="PANTHER" id="PTHR42939:SF1">
    <property type="entry name" value="ABC TRANSPORTER ATP-BINDING PROTEIN ALBC-RELATED"/>
    <property type="match status" value="1"/>
</dbReference>
<dbReference type="SUPFAM" id="SSF52540">
    <property type="entry name" value="P-loop containing nucleoside triphosphate hydrolases"/>
    <property type="match status" value="1"/>
</dbReference>
<proteinExistence type="predicted"/>
<accession>A0AAT9GTP0</accession>
<dbReference type="InterPro" id="IPR027417">
    <property type="entry name" value="P-loop_NTPase"/>
</dbReference>
<keyword evidence="2" id="KW-0547">Nucleotide-binding</keyword>
<protein>
    <recommendedName>
        <fullName evidence="4">ATPase AAA-type core domain-containing protein</fullName>
    </recommendedName>
</protein>
<evidence type="ECO:0000256" key="3">
    <source>
        <dbReference type="ARBA" id="ARBA00022840"/>
    </source>
</evidence>
<dbReference type="GO" id="GO:0016887">
    <property type="term" value="F:ATP hydrolysis activity"/>
    <property type="evidence" value="ECO:0007669"/>
    <property type="project" value="InterPro"/>
</dbReference>
<evidence type="ECO:0000256" key="1">
    <source>
        <dbReference type="ARBA" id="ARBA00022448"/>
    </source>
</evidence>
<dbReference type="GO" id="GO:0005524">
    <property type="term" value="F:ATP binding"/>
    <property type="evidence" value="ECO:0007669"/>
    <property type="project" value="UniProtKB-KW"/>
</dbReference>
<sequence>MLEEHLIFLENLSLKENFEFITKLREFDKDKALSLIKDFNLDLNKKPYQLSSGQRRLFKISLAFSSMARTLLLDEPTSNLDLDNSNIVRKMIKNYPYTVIYASHNTLLREGVCDKIVYLRIGKIEKMDKC</sequence>
<dbReference type="Pfam" id="PF13304">
    <property type="entry name" value="AAA_21"/>
    <property type="match status" value="1"/>
</dbReference>
<gene>
    <name evidence="5" type="ORF">SJAV_21430</name>
</gene>
<dbReference type="EMBL" id="AP031322">
    <property type="protein sequence ID" value="BFH74199.1"/>
    <property type="molecule type" value="Genomic_DNA"/>
</dbReference>
<evidence type="ECO:0000313" key="5">
    <source>
        <dbReference type="EMBL" id="BFH74199.1"/>
    </source>
</evidence>
<evidence type="ECO:0000256" key="2">
    <source>
        <dbReference type="ARBA" id="ARBA00022741"/>
    </source>
</evidence>
<feature type="domain" description="ATPase AAA-type core" evidence="4">
    <location>
        <begin position="46"/>
        <end position="108"/>
    </location>
</feature>
<keyword evidence="3" id="KW-0067">ATP-binding</keyword>
<evidence type="ECO:0000259" key="4">
    <source>
        <dbReference type="Pfam" id="PF13304"/>
    </source>
</evidence>
<reference evidence="5" key="1">
    <citation type="submission" date="2024-03" db="EMBL/GenBank/DDBJ databases">
        <title>Complete genome sequence of Sulfurisphaera javensis strain KD-1.</title>
        <authorList>
            <person name="Sakai H."/>
            <person name="Nur N."/>
            <person name="Suwanto A."/>
            <person name="Kurosawa N."/>
        </authorList>
    </citation>
    <scope>NUCLEOTIDE SEQUENCE</scope>
    <source>
        <strain evidence="5">KD-1</strain>
    </source>
</reference>
<dbReference type="AlphaFoldDB" id="A0AAT9GTP0"/>
<keyword evidence="1" id="KW-0813">Transport</keyword>
<dbReference type="PANTHER" id="PTHR42939">
    <property type="entry name" value="ABC TRANSPORTER ATP-BINDING PROTEIN ALBC-RELATED"/>
    <property type="match status" value="1"/>
</dbReference>
<dbReference type="InterPro" id="IPR051782">
    <property type="entry name" value="ABC_Transporter_VariousFunc"/>
</dbReference>
<organism evidence="5">
    <name type="scientific">Sulfurisphaera javensis</name>
    <dbReference type="NCBI Taxonomy" id="2049879"/>
    <lineage>
        <taxon>Archaea</taxon>
        <taxon>Thermoproteota</taxon>
        <taxon>Thermoprotei</taxon>
        <taxon>Sulfolobales</taxon>
        <taxon>Sulfolobaceae</taxon>
        <taxon>Sulfurisphaera</taxon>
    </lineage>
</organism>
<dbReference type="InterPro" id="IPR003959">
    <property type="entry name" value="ATPase_AAA_core"/>
</dbReference>
<name>A0AAT9GTP0_9CREN</name>
<dbReference type="Gene3D" id="3.40.50.300">
    <property type="entry name" value="P-loop containing nucleotide triphosphate hydrolases"/>
    <property type="match status" value="1"/>
</dbReference>